<feature type="region of interest" description="Disordered" evidence="3">
    <location>
        <begin position="349"/>
        <end position="389"/>
    </location>
</feature>
<name>A0A9P6EQQ6_9AGAR</name>
<reference evidence="5" key="1">
    <citation type="submission" date="2020-11" db="EMBL/GenBank/DDBJ databases">
        <authorList>
            <consortium name="DOE Joint Genome Institute"/>
            <person name="Ahrendt S."/>
            <person name="Riley R."/>
            <person name="Andreopoulos W."/>
            <person name="Labutti K."/>
            <person name="Pangilinan J."/>
            <person name="Ruiz-Duenas F.J."/>
            <person name="Barrasa J.M."/>
            <person name="Sanchez-Garcia M."/>
            <person name="Camarero S."/>
            <person name="Miyauchi S."/>
            <person name="Serrano A."/>
            <person name="Linde D."/>
            <person name="Babiker R."/>
            <person name="Drula E."/>
            <person name="Ayuso-Fernandez I."/>
            <person name="Pacheco R."/>
            <person name="Padilla G."/>
            <person name="Ferreira P."/>
            <person name="Barriuso J."/>
            <person name="Kellner H."/>
            <person name="Castanera R."/>
            <person name="Alfaro M."/>
            <person name="Ramirez L."/>
            <person name="Pisabarro A.G."/>
            <person name="Kuo A."/>
            <person name="Tritt A."/>
            <person name="Lipzen A."/>
            <person name="He G."/>
            <person name="Yan M."/>
            <person name="Ng V."/>
            <person name="Cullen D."/>
            <person name="Martin F."/>
            <person name="Rosso M.-N."/>
            <person name="Henrissat B."/>
            <person name="Hibbett D."/>
            <person name="Martinez A.T."/>
            <person name="Grigoriev I.V."/>
        </authorList>
    </citation>
    <scope>NUCLEOTIDE SEQUENCE</scope>
    <source>
        <strain evidence="5">CBS 506.95</strain>
    </source>
</reference>
<dbReference type="Proteomes" id="UP000807306">
    <property type="component" value="Unassembled WGS sequence"/>
</dbReference>
<dbReference type="PROSITE" id="PS50103">
    <property type="entry name" value="ZF_C3H1"/>
    <property type="match status" value="1"/>
</dbReference>
<keyword evidence="1" id="KW-0863">Zinc-finger</keyword>
<feature type="compositionally biased region" description="Basic and acidic residues" evidence="3">
    <location>
        <begin position="419"/>
        <end position="429"/>
    </location>
</feature>
<protein>
    <recommendedName>
        <fullName evidence="4">C3H1-type domain-containing protein</fullName>
    </recommendedName>
</protein>
<feature type="region of interest" description="Disordered" evidence="3">
    <location>
        <begin position="417"/>
        <end position="457"/>
    </location>
</feature>
<keyword evidence="6" id="KW-1185">Reference proteome</keyword>
<keyword evidence="2" id="KW-0175">Coiled coil</keyword>
<evidence type="ECO:0000256" key="3">
    <source>
        <dbReference type="SAM" id="MobiDB-lite"/>
    </source>
</evidence>
<dbReference type="AlphaFoldDB" id="A0A9P6EQQ6"/>
<feature type="compositionally biased region" description="Basic residues" evidence="3">
    <location>
        <begin position="93"/>
        <end position="102"/>
    </location>
</feature>
<dbReference type="InterPro" id="IPR000571">
    <property type="entry name" value="Znf_CCCH"/>
</dbReference>
<proteinExistence type="predicted"/>
<organism evidence="5 6">
    <name type="scientific">Crepidotus variabilis</name>
    <dbReference type="NCBI Taxonomy" id="179855"/>
    <lineage>
        <taxon>Eukaryota</taxon>
        <taxon>Fungi</taxon>
        <taxon>Dikarya</taxon>
        <taxon>Basidiomycota</taxon>
        <taxon>Agaricomycotina</taxon>
        <taxon>Agaricomycetes</taxon>
        <taxon>Agaricomycetidae</taxon>
        <taxon>Agaricales</taxon>
        <taxon>Agaricineae</taxon>
        <taxon>Crepidotaceae</taxon>
        <taxon>Crepidotus</taxon>
    </lineage>
</organism>
<dbReference type="EMBL" id="MU157830">
    <property type="protein sequence ID" value="KAF9532959.1"/>
    <property type="molecule type" value="Genomic_DNA"/>
</dbReference>
<feature type="compositionally biased region" description="Low complexity" evidence="3">
    <location>
        <begin position="442"/>
        <end position="451"/>
    </location>
</feature>
<feature type="coiled-coil region" evidence="2">
    <location>
        <begin position="254"/>
        <end position="315"/>
    </location>
</feature>
<dbReference type="GO" id="GO:0008270">
    <property type="term" value="F:zinc ion binding"/>
    <property type="evidence" value="ECO:0007669"/>
    <property type="project" value="UniProtKB-KW"/>
</dbReference>
<evidence type="ECO:0000313" key="5">
    <source>
        <dbReference type="EMBL" id="KAF9532959.1"/>
    </source>
</evidence>
<gene>
    <name evidence="5" type="ORF">CPB83DRAFT_903444</name>
</gene>
<feature type="compositionally biased region" description="Basic and acidic residues" evidence="3">
    <location>
        <begin position="67"/>
        <end position="83"/>
    </location>
</feature>
<feature type="zinc finger region" description="C3H1-type" evidence="1">
    <location>
        <begin position="3"/>
        <end position="37"/>
    </location>
</feature>
<evidence type="ECO:0000256" key="1">
    <source>
        <dbReference type="PROSITE-ProRule" id="PRU00723"/>
    </source>
</evidence>
<evidence type="ECO:0000256" key="2">
    <source>
        <dbReference type="SAM" id="Coils"/>
    </source>
</evidence>
<comment type="caution">
    <text evidence="5">The sequence shown here is derived from an EMBL/GenBank/DDBJ whole genome shotgun (WGS) entry which is preliminary data.</text>
</comment>
<feature type="domain" description="C3H1-type" evidence="4">
    <location>
        <begin position="3"/>
        <end position="37"/>
    </location>
</feature>
<feature type="region of interest" description="Disordered" evidence="3">
    <location>
        <begin position="31"/>
        <end position="152"/>
    </location>
</feature>
<feature type="compositionally biased region" description="Polar residues" evidence="3">
    <location>
        <begin position="349"/>
        <end position="358"/>
    </location>
</feature>
<evidence type="ECO:0000313" key="6">
    <source>
        <dbReference type="Proteomes" id="UP000807306"/>
    </source>
</evidence>
<sequence length="457" mass="50992">MAFWKTMPCRHFDSKTGVPLGSGCEKGKDCRWVHPDEPGWPAKQRNGGGSTSKTPLIAQASLFQKIYQDRREGSPLRGRERRASTNQSLRRAPGPRRRRSRSNSRGYERRRSPSSEISAYRGPRKASEPKGRHSIQRDVGPDRRAAAKLKPIVKVEDQQFRLEANNKHSEPSGSKASVSDIAVSNLKLSPGDHKKERSERISAALLHLARLSRESDRLTERLISEETKCATYTTISDRLRKISGDLTTTVEPKIAESSRVQDDCEAELKKHEAEMKRIWTEAVQELSSEVARTIDDHVQIALQQIRNEAEKLQSEVSDGVSMKKRNFESTSLSAGYSPDTGPNWLSLTATGDSSSTISEAGEIFNGTKRRRIRPSSPHSPRGTPDKNGGSMLEQLQAEMIRDMKLKIDEQAKILTGLAKENDKLREDAQKQTLRTPSPSPVPWTVSVSVTPGKNIQT</sequence>
<keyword evidence="1" id="KW-0862">Zinc</keyword>
<keyword evidence="1" id="KW-0479">Metal-binding</keyword>
<dbReference type="OrthoDB" id="2677428at2759"/>
<evidence type="ECO:0000259" key="4">
    <source>
        <dbReference type="PROSITE" id="PS50103"/>
    </source>
</evidence>
<accession>A0A9P6EQQ6</accession>
<feature type="compositionally biased region" description="Basic and acidic residues" evidence="3">
    <location>
        <begin position="125"/>
        <end position="145"/>
    </location>
</feature>